<dbReference type="InterPro" id="IPR003352">
    <property type="entry name" value="PTS_EIIC"/>
</dbReference>
<feature type="domain" description="PTS EIIC type-3" evidence="10">
    <location>
        <begin position="5"/>
        <end position="422"/>
    </location>
</feature>
<dbReference type="PANTHER" id="PTHR33989">
    <property type="match status" value="1"/>
</dbReference>
<evidence type="ECO:0000313" key="12">
    <source>
        <dbReference type="EMBL" id="MDH7960692.1"/>
    </source>
</evidence>
<evidence type="ECO:0000313" key="14">
    <source>
        <dbReference type="EMBL" id="UYT10670.1"/>
    </source>
</evidence>
<reference evidence="11 16" key="2">
    <citation type="submission" date="2020-06" db="EMBL/GenBank/DDBJ databases">
        <title>Draft genome sequence of Lactic acid bacteria from Okinawan-style tofu.</title>
        <authorList>
            <person name="Takara I."/>
            <person name="Ikematsu S."/>
        </authorList>
    </citation>
    <scope>NUCLEOTIDE SEQUENCE [LARGE SCALE GENOMIC DNA]</scope>
    <source>
        <strain evidence="16">lg38</strain>
        <strain evidence="11">Lg38</strain>
    </source>
</reference>
<feature type="transmembrane region" description="Helical" evidence="9">
    <location>
        <begin position="298"/>
        <end position="318"/>
    </location>
</feature>
<gene>
    <name evidence="11" type="primary">ptcC</name>
    <name evidence="11" type="ORF">ikelab_13540</name>
    <name evidence="14" type="ORF">OF801_01640</name>
    <name evidence="12" type="ORF">QHR29_09505</name>
    <name evidence="13" type="ORF">SAMN05216438_11355</name>
</gene>
<evidence type="ECO:0000256" key="4">
    <source>
        <dbReference type="ARBA" id="ARBA00022597"/>
    </source>
</evidence>
<dbReference type="InterPro" id="IPR051088">
    <property type="entry name" value="PTS_Sugar-EIIC/EIIB"/>
</dbReference>
<keyword evidence="4 8" id="KW-0762">Sugar transport</keyword>
<dbReference type="GO" id="GO:1901264">
    <property type="term" value="P:carbohydrate derivative transport"/>
    <property type="evidence" value="ECO:0007669"/>
    <property type="project" value="TreeGrafter"/>
</dbReference>
<keyword evidence="7 8" id="KW-0472">Membrane</keyword>
<dbReference type="GO" id="GO:0005886">
    <property type="term" value="C:plasma membrane"/>
    <property type="evidence" value="ECO:0007669"/>
    <property type="project" value="UniProtKB-SubCell"/>
</dbReference>
<accession>A0A1I4I7B8</accession>
<feature type="transmembrane region" description="Helical" evidence="9">
    <location>
        <begin position="338"/>
        <end position="360"/>
    </location>
</feature>
<dbReference type="OMA" id="IDRTWLG"/>
<comment type="subcellular location">
    <subcellularLocation>
        <location evidence="1">Cell membrane</location>
        <topology evidence="1">Multi-pass membrane protein</topology>
    </subcellularLocation>
</comment>
<feature type="transmembrane region" description="Helical" evidence="9">
    <location>
        <begin position="69"/>
        <end position="90"/>
    </location>
</feature>
<feature type="transmembrane region" description="Helical" evidence="9">
    <location>
        <begin position="143"/>
        <end position="165"/>
    </location>
</feature>
<evidence type="ECO:0000256" key="9">
    <source>
        <dbReference type="SAM" id="Phobius"/>
    </source>
</evidence>
<reference evidence="12" key="4">
    <citation type="submission" date="2023-04" db="EMBL/GenBank/DDBJ databases">
        <title>Genomic analysis of Lactococcus garvieae isolates.</title>
        <authorList>
            <person name="Zhanghang C."/>
        </authorList>
    </citation>
    <scope>NUCLEOTIDE SEQUENCE</scope>
    <source>
        <strain evidence="12">ZB-1</strain>
    </source>
</reference>
<dbReference type="EMBL" id="CP109635">
    <property type="protein sequence ID" value="UYT10670.1"/>
    <property type="molecule type" value="Genomic_DNA"/>
</dbReference>
<feature type="transmembrane region" description="Helical" evidence="9">
    <location>
        <begin position="367"/>
        <end position="385"/>
    </location>
</feature>
<feature type="transmembrane region" description="Helical" evidence="9">
    <location>
        <begin position="186"/>
        <end position="205"/>
    </location>
</feature>
<dbReference type="RefSeq" id="WP_014024259.1">
    <property type="nucleotide sequence ID" value="NZ_AP026069.1"/>
</dbReference>
<sequence>MNKFINEKLMPPMMKFLNTKAVTAIKNGMLYPIPFIIIGAIFLILANFPQQNVADWISQIGWAPIFNQAYAASFGIMALFAAFGIAYSWVKSEGYEGASAGLTSIIVMVMLQPSTISTVTKIADGSAVVGEYQVNGVIDAAWLGGKGMILAMLAGLLVGWSYSWFMKKDIRIKLPEQVPANVSDSFGALVPAFVITFVAMLIYALSVLTTDQTPIEWIYTLIQTPLQHATDGPLGVFLIAFLPVFIWWFGVHGATVIGGIMTPLLLANNADNLKLFQEGNLSLDHGAHIVTQAFMDQFITVTGSGMTFGFVIFMIYRARSVQMKTIGKLTLAPAFFNINEPVLFGMPIVLNPILAFPFLIAPLVSGFGTYAAIALGIIPPFNGIFVPWTTPPILSGLIVGGWQGAAWQALMIFVTGAIYWPFAKKYDAILVQQEKEAYEAEQAEQA</sequence>
<evidence type="ECO:0000256" key="7">
    <source>
        <dbReference type="ARBA" id="ARBA00023136"/>
    </source>
</evidence>
<protein>
    <recommendedName>
        <fullName evidence="8">Permease IIC component</fullName>
    </recommendedName>
</protein>
<feature type="transmembrane region" description="Helical" evidence="9">
    <location>
        <begin position="405"/>
        <end position="422"/>
    </location>
</feature>
<dbReference type="EMBL" id="BLXU01000007">
    <property type="protein sequence ID" value="GFO52079.1"/>
    <property type="molecule type" value="Genomic_DNA"/>
</dbReference>
<evidence type="ECO:0000313" key="15">
    <source>
        <dbReference type="Proteomes" id="UP000181969"/>
    </source>
</evidence>
<evidence type="ECO:0000313" key="16">
    <source>
        <dbReference type="Proteomes" id="UP000504756"/>
    </source>
</evidence>
<feature type="transmembrane region" description="Helical" evidence="9">
    <location>
        <begin position="29"/>
        <end position="49"/>
    </location>
</feature>
<reference evidence="13 15" key="1">
    <citation type="submission" date="2016-10" db="EMBL/GenBank/DDBJ databases">
        <authorList>
            <person name="de Groot N.N."/>
        </authorList>
    </citation>
    <scope>NUCLEOTIDE SEQUENCE [LARGE SCALE GENOMIC DNA]</scope>
    <source>
        <strain evidence="13 15">M79</strain>
    </source>
</reference>
<evidence type="ECO:0000256" key="8">
    <source>
        <dbReference type="PIRNR" id="PIRNR006351"/>
    </source>
</evidence>
<dbReference type="OrthoDB" id="1550290at2"/>
<dbReference type="NCBIfam" id="TIGR00410">
    <property type="entry name" value="lacE"/>
    <property type="match status" value="1"/>
</dbReference>
<keyword evidence="5 9" id="KW-0812">Transmembrane</keyword>
<dbReference type="Pfam" id="PF02378">
    <property type="entry name" value="PTS_EIIC"/>
    <property type="match status" value="1"/>
</dbReference>
<dbReference type="AlphaFoldDB" id="A0A1I4I7B8"/>
<keyword evidence="2 8" id="KW-0813">Transport</keyword>
<dbReference type="GO" id="GO:0008982">
    <property type="term" value="F:protein-N(PI)-phosphohistidine-sugar phosphotransferase activity"/>
    <property type="evidence" value="ECO:0007669"/>
    <property type="project" value="UniProtKB-UniRule"/>
</dbReference>
<dbReference type="EMBL" id="FOTJ01000013">
    <property type="protein sequence ID" value="SFL50165.1"/>
    <property type="molecule type" value="Genomic_DNA"/>
</dbReference>
<evidence type="ECO:0000256" key="1">
    <source>
        <dbReference type="ARBA" id="ARBA00004651"/>
    </source>
</evidence>
<feature type="transmembrane region" description="Helical" evidence="9">
    <location>
        <begin position="102"/>
        <end position="123"/>
    </location>
</feature>
<proteinExistence type="predicted"/>
<name>A0A1I4I7B8_9LACT</name>
<dbReference type="PROSITE" id="PS51105">
    <property type="entry name" value="PTS_EIIC_TYPE_3"/>
    <property type="match status" value="1"/>
</dbReference>
<organism evidence="13 15">
    <name type="scientific">Lactococcus garvieae</name>
    <dbReference type="NCBI Taxonomy" id="1363"/>
    <lineage>
        <taxon>Bacteria</taxon>
        <taxon>Bacillati</taxon>
        <taxon>Bacillota</taxon>
        <taxon>Bacilli</taxon>
        <taxon>Lactobacillales</taxon>
        <taxon>Streptococcaceae</taxon>
        <taxon>Lactococcus</taxon>
    </lineage>
</organism>
<reference evidence="14" key="3">
    <citation type="submission" date="2022-10" db="EMBL/GenBank/DDBJ databases">
        <title>Genome assembly of Lactococcus garvieae isolates from cricket gut.</title>
        <authorList>
            <person name="Luecke A.R."/>
            <person name="Brown A.M.V."/>
            <person name="Wakeman C.A."/>
        </authorList>
    </citation>
    <scope>NUCLEOTIDE SEQUENCE</scope>
    <source>
        <strain evidence="14">Alexii-11_2</strain>
    </source>
</reference>
<evidence type="ECO:0000313" key="13">
    <source>
        <dbReference type="EMBL" id="SFL50165.1"/>
    </source>
</evidence>
<evidence type="ECO:0000256" key="2">
    <source>
        <dbReference type="ARBA" id="ARBA00022448"/>
    </source>
</evidence>
<comment type="function">
    <text evidence="8">The phosphoenolpyruvate-dependent sugar phosphotransferase system (PTS), a major carbohydrate active -transport system, catalyzes the phosphorylation of incoming sugar substrates concomitant with their translocation across the cell membrane.</text>
</comment>
<dbReference type="Proteomes" id="UP000181969">
    <property type="component" value="Unassembled WGS sequence"/>
</dbReference>
<dbReference type="Proteomes" id="UP001157396">
    <property type="component" value="Unassembled WGS sequence"/>
</dbReference>
<keyword evidence="3 8" id="KW-1003">Cell membrane</keyword>
<dbReference type="PIRSF" id="PIRSF006351">
    <property type="entry name" value="PTS_EIIC-Cellobiose"/>
    <property type="match status" value="1"/>
</dbReference>
<evidence type="ECO:0000256" key="3">
    <source>
        <dbReference type="ARBA" id="ARBA00022475"/>
    </source>
</evidence>
<dbReference type="InterPro" id="IPR004796">
    <property type="entry name" value="PTS_IIC_cello"/>
</dbReference>
<dbReference type="GO" id="GO:0009401">
    <property type="term" value="P:phosphoenolpyruvate-dependent sugar phosphotransferase system"/>
    <property type="evidence" value="ECO:0007669"/>
    <property type="project" value="InterPro"/>
</dbReference>
<dbReference type="Proteomes" id="UP000504756">
    <property type="component" value="Unassembled WGS sequence"/>
</dbReference>
<keyword evidence="6 9" id="KW-1133">Transmembrane helix</keyword>
<dbReference type="InterPro" id="IPR004501">
    <property type="entry name" value="PTS_EIIC_3"/>
</dbReference>
<dbReference type="Proteomes" id="UP001164042">
    <property type="component" value="Chromosome"/>
</dbReference>
<evidence type="ECO:0000256" key="6">
    <source>
        <dbReference type="ARBA" id="ARBA00022989"/>
    </source>
</evidence>
<evidence type="ECO:0000313" key="11">
    <source>
        <dbReference type="EMBL" id="GFO52079.1"/>
    </source>
</evidence>
<evidence type="ECO:0000256" key="5">
    <source>
        <dbReference type="ARBA" id="ARBA00022692"/>
    </source>
</evidence>
<dbReference type="GeneID" id="61074944"/>
<dbReference type="PANTHER" id="PTHR33989:SF4">
    <property type="entry name" value="PTS SYSTEM N,N'-DIACETYLCHITOBIOSE-SPECIFIC EIIC COMPONENT"/>
    <property type="match status" value="1"/>
</dbReference>
<feature type="transmembrane region" description="Helical" evidence="9">
    <location>
        <begin position="234"/>
        <end position="267"/>
    </location>
</feature>
<dbReference type="EMBL" id="JARYTV010000013">
    <property type="protein sequence ID" value="MDH7960692.1"/>
    <property type="molecule type" value="Genomic_DNA"/>
</dbReference>
<evidence type="ECO:0000259" key="10">
    <source>
        <dbReference type="PROSITE" id="PS51105"/>
    </source>
</evidence>